<evidence type="ECO:0000256" key="3">
    <source>
        <dbReference type="ARBA" id="ARBA00022525"/>
    </source>
</evidence>
<gene>
    <name evidence="7 8" type="primary">sct</name>
</gene>
<dbReference type="CTD" id="6343"/>
<dbReference type="AGR" id="Xenbase:XB-GENE-29099387"/>
<dbReference type="Xenbase" id="XB-GENE-29099387">
    <property type="gene designation" value="sct"/>
</dbReference>
<comment type="similarity">
    <text evidence="2">Belongs to the glucagon family.</text>
</comment>
<comment type="subcellular location">
    <subcellularLocation>
        <location evidence="1">Secreted</location>
    </subcellularLocation>
</comment>
<evidence type="ECO:0000259" key="5">
    <source>
        <dbReference type="SMART" id="SM00070"/>
    </source>
</evidence>
<dbReference type="Proteomes" id="UP000008143">
    <property type="component" value="Chromosome 7"/>
</dbReference>
<evidence type="ECO:0000313" key="7">
    <source>
        <dbReference type="RefSeq" id="XP_031762401.1"/>
    </source>
</evidence>
<dbReference type="AlphaFoldDB" id="A0A8J1K132"/>
<dbReference type="GO" id="GO:0005179">
    <property type="term" value="F:hormone activity"/>
    <property type="evidence" value="ECO:0007669"/>
    <property type="project" value="InterPro"/>
</dbReference>
<evidence type="ECO:0000313" key="8">
    <source>
        <dbReference type="Xenbase" id="XB-GENE-29099387"/>
    </source>
</evidence>
<dbReference type="OMA" id="AILYMLY"/>
<proteinExistence type="inferred from homology"/>
<dbReference type="RefSeq" id="XP_031762401.1">
    <property type="nucleotide sequence ID" value="XM_031906541.1"/>
</dbReference>
<keyword evidence="6" id="KW-1185">Reference proteome</keyword>
<evidence type="ECO:0000256" key="4">
    <source>
        <dbReference type="SAM" id="SignalP"/>
    </source>
</evidence>
<name>A0A8J1K132_XENTR</name>
<dbReference type="InterPro" id="IPR000532">
    <property type="entry name" value="Glucagon_GIP_secretin_VIP"/>
</dbReference>
<keyword evidence="3" id="KW-0964">Secreted</keyword>
<protein>
    <submittedName>
        <fullName evidence="7">Secretin</fullName>
    </submittedName>
</protein>
<dbReference type="SMART" id="SM00070">
    <property type="entry name" value="GLUCA"/>
    <property type="match status" value="1"/>
</dbReference>
<organism evidence="6 7">
    <name type="scientific">Xenopus tropicalis</name>
    <name type="common">Western clawed frog</name>
    <name type="synonym">Silurana tropicalis</name>
    <dbReference type="NCBI Taxonomy" id="8364"/>
    <lineage>
        <taxon>Eukaryota</taxon>
        <taxon>Metazoa</taxon>
        <taxon>Chordata</taxon>
        <taxon>Craniata</taxon>
        <taxon>Vertebrata</taxon>
        <taxon>Euteleostomi</taxon>
        <taxon>Amphibia</taxon>
        <taxon>Batrachia</taxon>
        <taxon>Anura</taxon>
        <taxon>Pipoidea</taxon>
        <taxon>Pipidae</taxon>
        <taxon>Xenopodinae</taxon>
        <taxon>Xenopus</taxon>
        <taxon>Silurana</taxon>
    </lineage>
</organism>
<evidence type="ECO:0000256" key="1">
    <source>
        <dbReference type="ARBA" id="ARBA00004613"/>
    </source>
</evidence>
<reference evidence="7" key="1">
    <citation type="submission" date="2025-08" db="UniProtKB">
        <authorList>
            <consortium name="RefSeq"/>
        </authorList>
    </citation>
    <scope>IDENTIFICATION</scope>
    <source>
        <strain evidence="7">Nigerian</strain>
        <tissue evidence="7">Liver and blood</tissue>
    </source>
</reference>
<evidence type="ECO:0000313" key="6">
    <source>
        <dbReference type="Proteomes" id="UP000008143"/>
    </source>
</evidence>
<keyword evidence="4" id="KW-0732">Signal</keyword>
<accession>A0A8J1K132</accession>
<dbReference type="GO" id="GO:0005576">
    <property type="term" value="C:extracellular region"/>
    <property type="evidence" value="ECO:0007669"/>
    <property type="project" value="UniProtKB-SubCell"/>
</dbReference>
<dbReference type="OrthoDB" id="9036378at2759"/>
<evidence type="ECO:0000256" key="2">
    <source>
        <dbReference type="ARBA" id="ARBA00008369"/>
    </source>
</evidence>
<sequence>MHLIMESRALIILLVFLQLSVSSSLPARSKRHVDGMFTSEFSRARGSAAIRKIINSALAGKRDVEENYQIDTPDVDYQKKILNELVYNSLPELRSEERQLTEQEAAEDLLCSAILYMLYRPPYQPLPAHSAQVPKQLCLDSIKYSLYTQFLLFCCF</sequence>
<dbReference type="GeneID" id="100493955"/>
<feature type="domain" description="Glucagon / GIP / secretin / VIP family" evidence="5">
    <location>
        <begin position="32"/>
        <end position="58"/>
    </location>
</feature>
<feature type="chain" id="PRO_5035257459" evidence="4">
    <location>
        <begin position="25"/>
        <end position="156"/>
    </location>
</feature>
<feature type="signal peptide" evidence="4">
    <location>
        <begin position="1"/>
        <end position="24"/>
    </location>
</feature>
<dbReference type="KEGG" id="xtr:100493955"/>